<evidence type="ECO:0000256" key="2">
    <source>
        <dbReference type="ARBA" id="ARBA00023043"/>
    </source>
</evidence>
<dbReference type="Gene3D" id="1.25.40.20">
    <property type="entry name" value="Ankyrin repeat-containing domain"/>
    <property type="match status" value="3"/>
</dbReference>
<evidence type="ECO:0000256" key="1">
    <source>
        <dbReference type="ARBA" id="ARBA00022737"/>
    </source>
</evidence>
<dbReference type="Proteomes" id="UP001162800">
    <property type="component" value="Chromosome"/>
</dbReference>
<feature type="repeat" description="ANK" evidence="3">
    <location>
        <begin position="32"/>
        <end position="64"/>
    </location>
</feature>
<protein>
    <submittedName>
        <fullName evidence="5">Ankyrin repeat domain-containing protein</fullName>
    </submittedName>
</protein>
<dbReference type="SUPFAM" id="SSF48403">
    <property type="entry name" value="Ankyrin repeat"/>
    <property type="match status" value="2"/>
</dbReference>
<dbReference type="EMBL" id="CP106881">
    <property type="protein sequence ID" value="UYG52072.1"/>
    <property type="molecule type" value="Genomic_DNA"/>
</dbReference>
<dbReference type="PANTHER" id="PTHR24166">
    <property type="entry name" value="ROLLING PEBBLES, ISOFORM B"/>
    <property type="match status" value="1"/>
</dbReference>
<keyword evidence="1" id="KW-0677">Repeat</keyword>
<proteinExistence type="predicted"/>
<dbReference type="Pfam" id="PF12796">
    <property type="entry name" value="Ank_2"/>
    <property type="match status" value="2"/>
</dbReference>
<organism evidence="5 6">
    <name type="scientific">Comamonas endophytica</name>
    <dbReference type="NCBI Taxonomy" id="2949090"/>
    <lineage>
        <taxon>Bacteria</taxon>
        <taxon>Pseudomonadati</taxon>
        <taxon>Pseudomonadota</taxon>
        <taxon>Betaproteobacteria</taxon>
        <taxon>Burkholderiales</taxon>
        <taxon>Comamonadaceae</taxon>
        <taxon>Comamonas</taxon>
    </lineage>
</organism>
<dbReference type="RefSeq" id="WP_231044401.1">
    <property type="nucleotide sequence ID" value="NZ_CP106881.1"/>
</dbReference>
<dbReference type="SMART" id="SM00248">
    <property type="entry name" value="ANK"/>
    <property type="match status" value="5"/>
</dbReference>
<keyword evidence="6" id="KW-1185">Reference proteome</keyword>
<evidence type="ECO:0000313" key="5">
    <source>
        <dbReference type="EMBL" id="UYG52072.1"/>
    </source>
</evidence>
<evidence type="ECO:0000313" key="6">
    <source>
        <dbReference type="Proteomes" id="UP001162800"/>
    </source>
</evidence>
<dbReference type="InterPro" id="IPR050889">
    <property type="entry name" value="Dendritic_Spine_Reg/Scaffold"/>
</dbReference>
<accession>A0ABY6GCJ0</accession>
<evidence type="ECO:0000313" key="4">
    <source>
        <dbReference type="EMBL" id="UYG51721.1"/>
    </source>
</evidence>
<reference evidence="5" key="1">
    <citation type="submission" date="2022-09" db="EMBL/GenBank/DDBJ databases">
        <title>The complete genome of Acidovorax sp. 5MLIR.</title>
        <authorList>
            <person name="Liu L."/>
            <person name="Yue J."/>
            <person name="Yang F."/>
            <person name="Yuan J."/>
            <person name="Li L."/>
        </authorList>
    </citation>
    <scope>NUCLEOTIDE SEQUENCE</scope>
    <source>
        <strain evidence="5">5MLIR</strain>
    </source>
</reference>
<dbReference type="PROSITE" id="PS50088">
    <property type="entry name" value="ANK_REPEAT"/>
    <property type="match status" value="3"/>
</dbReference>
<dbReference type="PROSITE" id="PS50297">
    <property type="entry name" value="ANK_REP_REGION"/>
    <property type="match status" value="2"/>
</dbReference>
<dbReference type="PANTHER" id="PTHR24166:SF48">
    <property type="entry name" value="PROTEIN VAPYRIN"/>
    <property type="match status" value="1"/>
</dbReference>
<dbReference type="InterPro" id="IPR002110">
    <property type="entry name" value="Ankyrin_rpt"/>
</dbReference>
<sequence length="311" mass="32586">MFSAFQIGATFRAAGATDMPRPAGIFANQMALPVTAVHEAVMHRTPMAVHALLRAGADVHAVDSQGWTALLHAVDLGRLDMVEVLLEHSADANAVDHTRLPVIFHAVYVGRADIVQALLYAGAQVDGTDRYGMTPLIVAASRGHADIVAALLQAKARMHTGQTPLVMALVMAARHGHQDVVAMLARAGADLRWHMRMSINDAASWRVMAGAEANVNGAGEKGARVFMLAAWHGHAAPVDMDADLQPRLPAAQRNADVAAVRTLLQAPRADGNAVAADGTAAPMQAALAGNQTVVDAQGRSMPAPGMASLRS</sequence>
<evidence type="ECO:0000256" key="3">
    <source>
        <dbReference type="PROSITE-ProRule" id="PRU00023"/>
    </source>
</evidence>
<name>A0ABY6GCJ0_9BURK</name>
<feature type="repeat" description="ANK" evidence="3">
    <location>
        <begin position="65"/>
        <end position="97"/>
    </location>
</feature>
<dbReference type="EMBL" id="CP106881">
    <property type="protein sequence ID" value="UYG51721.1"/>
    <property type="molecule type" value="Genomic_DNA"/>
</dbReference>
<dbReference type="InterPro" id="IPR036770">
    <property type="entry name" value="Ankyrin_rpt-contain_sf"/>
</dbReference>
<gene>
    <name evidence="4" type="ORF">M9799_00205</name>
    <name evidence="5" type="ORF">M9799_02160</name>
</gene>
<keyword evidence="2 3" id="KW-0040">ANK repeat</keyword>
<feature type="repeat" description="ANK" evidence="3">
    <location>
        <begin position="131"/>
        <end position="163"/>
    </location>
</feature>